<dbReference type="RefSeq" id="WP_121990784.1">
    <property type="nucleotide sequence ID" value="NZ_OUNR01000021.1"/>
</dbReference>
<protein>
    <submittedName>
        <fullName evidence="2">Putative Alpha/beta hydrolase</fullName>
    </submittedName>
</protein>
<dbReference type="InterPro" id="IPR000073">
    <property type="entry name" value="AB_hydrolase_1"/>
</dbReference>
<dbReference type="PANTHER" id="PTHR43194:SF2">
    <property type="entry name" value="PEROXISOMAL MEMBRANE PROTEIN LPX1"/>
    <property type="match status" value="1"/>
</dbReference>
<evidence type="ECO:0000313" key="3">
    <source>
        <dbReference type="Proteomes" id="UP000248168"/>
    </source>
</evidence>
<organism evidence="2 3">
    <name type="scientific">Nitrospira lenta</name>
    <dbReference type="NCBI Taxonomy" id="1436998"/>
    <lineage>
        <taxon>Bacteria</taxon>
        <taxon>Pseudomonadati</taxon>
        <taxon>Nitrospirota</taxon>
        <taxon>Nitrospiria</taxon>
        <taxon>Nitrospirales</taxon>
        <taxon>Nitrospiraceae</taxon>
        <taxon>Nitrospira</taxon>
    </lineage>
</organism>
<evidence type="ECO:0000313" key="2">
    <source>
        <dbReference type="EMBL" id="SPP66644.1"/>
    </source>
</evidence>
<dbReference type="GO" id="GO:0016787">
    <property type="term" value="F:hydrolase activity"/>
    <property type="evidence" value="ECO:0007669"/>
    <property type="project" value="UniProtKB-KW"/>
</dbReference>
<dbReference type="Pfam" id="PF00561">
    <property type="entry name" value="Abhydrolase_1"/>
    <property type="match status" value="1"/>
</dbReference>
<dbReference type="InterPro" id="IPR029058">
    <property type="entry name" value="AB_hydrolase_fold"/>
</dbReference>
<name>A0A330LBH3_9BACT</name>
<gene>
    <name evidence="2" type="ORF">NITLEN_80072</name>
</gene>
<sequence length="305" mass="32968">MTRYFFLASSLLLGMTGCDLHSPALQQDRLTSLGSAQIHATATRVNGEITRRSVTIDGVSLSILEAGTGDPIIFVHGVVTTSNIFAKYLDAYSPDFRGIAVDLRGYGDSQKPDSGFTIAQFSKDLIALADKLEIERPIWVGVSMGGMIVQQLALDYPDRVRALVLVSTTDGAMVLDKDLPTIGNPRDFHTVSKNIIVESFPPNTPATLYQPLLDRIPSWNGTVLREALTSMAQANVHGRINAIAAPTLVVVGAKDDVATPAIAQGIQTQIAGAQLVEFNTGHFMMAEDPERFRNVLGDFLQSLKK</sequence>
<keyword evidence="2" id="KW-0378">Hydrolase</keyword>
<dbReference type="Proteomes" id="UP000248168">
    <property type="component" value="Unassembled WGS sequence"/>
</dbReference>
<dbReference type="InterPro" id="IPR000639">
    <property type="entry name" value="Epox_hydrolase-like"/>
</dbReference>
<dbReference type="InterPro" id="IPR050228">
    <property type="entry name" value="Carboxylesterase_BioH"/>
</dbReference>
<dbReference type="AlphaFoldDB" id="A0A330LBH3"/>
<feature type="domain" description="AB hydrolase-1" evidence="1">
    <location>
        <begin position="71"/>
        <end position="182"/>
    </location>
</feature>
<keyword evidence="3" id="KW-1185">Reference proteome</keyword>
<dbReference type="PANTHER" id="PTHR43194">
    <property type="entry name" value="HYDROLASE ALPHA/BETA FOLD FAMILY"/>
    <property type="match status" value="1"/>
</dbReference>
<accession>A0A330LBH3</accession>
<evidence type="ECO:0000259" key="1">
    <source>
        <dbReference type="Pfam" id="PF00561"/>
    </source>
</evidence>
<dbReference type="PRINTS" id="PR00111">
    <property type="entry name" value="ABHYDROLASE"/>
</dbReference>
<dbReference type="InParanoid" id="A0A330LBH3"/>
<dbReference type="PRINTS" id="PR00412">
    <property type="entry name" value="EPOXHYDRLASE"/>
</dbReference>
<dbReference type="EMBL" id="OUNR01000021">
    <property type="protein sequence ID" value="SPP66644.1"/>
    <property type="molecule type" value="Genomic_DNA"/>
</dbReference>
<proteinExistence type="predicted"/>
<dbReference type="SUPFAM" id="SSF53474">
    <property type="entry name" value="alpha/beta-Hydrolases"/>
    <property type="match status" value="1"/>
</dbReference>
<dbReference type="OrthoDB" id="9780765at2"/>
<dbReference type="PROSITE" id="PS51257">
    <property type="entry name" value="PROKAR_LIPOPROTEIN"/>
    <property type="match status" value="1"/>
</dbReference>
<reference evidence="3" key="1">
    <citation type="submission" date="2018-04" db="EMBL/GenBank/DDBJ databases">
        <authorList>
            <person name="Lucker S."/>
            <person name="Sakoula D."/>
        </authorList>
    </citation>
    <scope>NUCLEOTIDE SEQUENCE [LARGE SCALE GENOMIC DNA]</scope>
</reference>
<dbReference type="Gene3D" id="3.40.50.1820">
    <property type="entry name" value="alpha/beta hydrolase"/>
    <property type="match status" value="1"/>
</dbReference>